<keyword evidence="3" id="KW-1185">Reference proteome</keyword>
<feature type="transmembrane region" description="Helical" evidence="1">
    <location>
        <begin position="20"/>
        <end position="37"/>
    </location>
</feature>
<dbReference type="EMBL" id="JAHRIO010022393">
    <property type="protein sequence ID" value="MEQ2165994.1"/>
    <property type="molecule type" value="Genomic_DNA"/>
</dbReference>
<keyword evidence="1" id="KW-1133">Transmembrane helix</keyword>
<keyword evidence="1" id="KW-0812">Transmembrane</keyword>
<evidence type="ECO:0000313" key="2">
    <source>
        <dbReference type="EMBL" id="MEQ2165994.1"/>
    </source>
</evidence>
<gene>
    <name evidence="2" type="ORF">GOODEAATRI_022925</name>
</gene>
<comment type="caution">
    <text evidence="2">The sequence shown here is derived from an EMBL/GenBank/DDBJ whole genome shotgun (WGS) entry which is preliminary data.</text>
</comment>
<keyword evidence="1" id="KW-0472">Membrane</keyword>
<evidence type="ECO:0000256" key="1">
    <source>
        <dbReference type="SAM" id="Phobius"/>
    </source>
</evidence>
<evidence type="ECO:0000313" key="3">
    <source>
        <dbReference type="Proteomes" id="UP001476798"/>
    </source>
</evidence>
<feature type="transmembrane region" description="Helical" evidence="1">
    <location>
        <begin position="49"/>
        <end position="67"/>
    </location>
</feature>
<name>A0ABV0N3L9_9TELE</name>
<proteinExistence type="predicted"/>
<sequence>MADTSMVMFSYTKTSLNHDTPSSVLWFIPNMFSVLVFKYFHFRFIGLNIFPNVLVSVYVLFKVFVLLHQHQSLSDCIETCAFSSTASLQRYLRVFEDFFKLLAVFSRGELT</sequence>
<protein>
    <submittedName>
        <fullName evidence="2">Uncharacterized protein</fullName>
    </submittedName>
</protein>
<accession>A0ABV0N3L9</accession>
<dbReference type="Proteomes" id="UP001476798">
    <property type="component" value="Unassembled WGS sequence"/>
</dbReference>
<reference evidence="2 3" key="1">
    <citation type="submission" date="2021-06" db="EMBL/GenBank/DDBJ databases">
        <authorList>
            <person name="Palmer J.M."/>
        </authorList>
    </citation>
    <scope>NUCLEOTIDE SEQUENCE [LARGE SCALE GENOMIC DNA]</scope>
    <source>
        <strain evidence="2 3">GA_2019</strain>
        <tissue evidence="2">Muscle</tissue>
    </source>
</reference>
<organism evidence="2 3">
    <name type="scientific">Goodea atripinnis</name>
    <dbReference type="NCBI Taxonomy" id="208336"/>
    <lineage>
        <taxon>Eukaryota</taxon>
        <taxon>Metazoa</taxon>
        <taxon>Chordata</taxon>
        <taxon>Craniata</taxon>
        <taxon>Vertebrata</taxon>
        <taxon>Euteleostomi</taxon>
        <taxon>Actinopterygii</taxon>
        <taxon>Neopterygii</taxon>
        <taxon>Teleostei</taxon>
        <taxon>Neoteleostei</taxon>
        <taxon>Acanthomorphata</taxon>
        <taxon>Ovalentaria</taxon>
        <taxon>Atherinomorphae</taxon>
        <taxon>Cyprinodontiformes</taxon>
        <taxon>Goodeidae</taxon>
        <taxon>Goodea</taxon>
    </lineage>
</organism>